<dbReference type="EMBL" id="JAUTWS010000191">
    <property type="protein sequence ID" value="MDO9714238.1"/>
    <property type="molecule type" value="Genomic_DNA"/>
</dbReference>
<name>A0ABT9EDD3_9PROT</name>
<comment type="caution">
    <text evidence="2">The sequence shown here is derived from an EMBL/GenBank/DDBJ whole genome shotgun (WGS) entry which is preliminary data.</text>
</comment>
<reference evidence="2 3" key="1">
    <citation type="submission" date="2023-08" db="EMBL/GenBank/DDBJ databases">
        <title>The draft genome sequence of Paracraurococcus sp. LOR1-02.</title>
        <authorList>
            <person name="Kingkaew E."/>
            <person name="Tanasupawat S."/>
        </authorList>
    </citation>
    <scope>NUCLEOTIDE SEQUENCE [LARGE SCALE GENOMIC DNA]</scope>
    <source>
        <strain evidence="2 3">LOR1-02</strain>
    </source>
</reference>
<evidence type="ECO:0000313" key="3">
    <source>
        <dbReference type="Proteomes" id="UP001243009"/>
    </source>
</evidence>
<organism evidence="2 3">
    <name type="scientific">Paracraurococcus lichenis</name>
    <dbReference type="NCBI Taxonomy" id="3064888"/>
    <lineage>
        <taxon>Bacteria</taxon>
        <taxon>Pseudomonadati</taxon>
        <taxon>Pseudomonadota</taxon>
        <taxon>Alphaproteobacteria</taxon>
        <taxon>Acetobacterales</taxon>
        <taxon>Roseomonadaceae</taxon>
        <taxon>Paracraurococcus</taxon>
    </lineage>
</organism>
<sequence length="189" mass="20902">MRPTYSRAILPQGICYTIENPSTVAGLGFQLFLHWAGVAIFFIFCFGSDNPGEKLGAFAVAVILAVIAVRKHMNPPPYSDIRKQHLLITEYDVHTTLFSDPVPRDQLIELAVYDPRTSEPSYGFVGSPLAVAMASGIDNAIQRRQDTTRSDLVLTARRHGSPQPFRLADGLTVQQAYGLAQDINRDLTR</sequence>
<dbReference type="Proteomes" id="UP001243009">
    <property type="component" value="Unassembled WGS sequence"/>
</dbReference>
<dbReference type="RefSeq" id="WP_305109075.1">
    <property type="nucleotide sequence ID" value="NZ_JAUTWS010000191.1"/>
</dbReference>
<keyword evidence="1" id="KW-0472">Membrane</keyword>
<proteinExistence type="predicted"/>
<evidence type="ECO:0000313" key="2">
    <source>
        <dbReference type="EMBL" id="MDO9714238.1"/>
    </source>
</evidence>
<keyword evidence="1" id="KW-1133">Transmembrane helix</keyword>
<protein>
    <submittedName>
        <fullName evidence="2">Uncharacterized protein</fullName>
    </submittedName>
</protein>
<evidence type="ECO:0000256" key="1">
    <source>
        <dbReference type="SAM" id="Phobius"/>
    </source>
</evidence>
<keyword evidence="3" id="KW-1185">Reference proteome</keyword>
<keyword evidence="1" id="KW-0812">Transmembrane</keyword>
<accession>A0ABT9EDD3</accession>
<feature type="transmembrane region" description="Helical" evidence="1">
    <location>
        <begin position="55"/>
        <end position="73"/>
    </location>
</feature>
<gene>
    <name evidence="2" type="ORF">Q7A36_38455</name>
</gene>
<feature type="transmembrane region" description="Helical" evidence="1">
    <location>
        <begin position="27"/>
        <end position="48"/>
    </location>
</feature>